<comment type="similarity">
    <text evidence="1">Belongs to the trichothecene O-acetyltransferase family.</text>
</comment>
<dbReference type="EMBL" id="ML170216">
    <property type="protein sequence ID" value="TDL17807.1"/>
    <property type="molecule type" value="Genomic_DNA"/>
</dbReference>
<dbReference type="VEuPathDB" id="FungiDB:BD410DRAFT_831293"/>
<sequence length="518" mass="58862">MPSSDPKPCLRYDRYKWRRDDTHPGRYKRQTYGGEIFADAHNSGRQGEMTLFIGVYATLSARLTSQELHRVLRRAWISLRWDVPTIAAQTMHDENAWISYDVAETRHEVEKWAEHTVLLREDVANLDELRYEVGQGIMPPDDLVPQTYLYLAPSSPTTFGVLMHTSHIPFDGSSLKILISRLFEHLAKYISDSHYEEIQNAKMRWGHEHSNLLPATVDILRKGEPAQVDEDGRTIVNAIAEEPLDGPAYTETLAKIMRDLARYAPKKHTFKTFIEPPYDPLTMEPKTRRATHTFTLEESNKIILTARAENLTVNHLLHAAMCLLPILDNPPDEKSEAFVFILGVVDCRHRLERVYQGADSYPGYCIGSSPIAIPVSIATSLPSSTGMSDKVLAIARVVRKQYKEQTSLPALLGVCSKFIETLLSFPKTPPFRGPVFVGDGRGNKYLRESYPETDHVKVIEITDFFIGMNKSQPGPAFRATEWKGRIMLSADYNEVAVERSVVERWVKMWAEFVLSVTE</sequence>
<dbReference type="GO" id="GO:0016407">
    <property type="term" value="F:acetyltransferase activity"/>
    <property type="evidence" value="ECO:0007669"/>
    <property type="project" value="InterPro"/>
</dbReference>
<accession>A0A4Y7PQT9</accession>
<proteinExistence type="inferred from homology"/>
<dbReference type="Pfam" id="PF07428">
    <property type="entry name" value="Tri3"/>
    <property type="match status" value="1"/>
</dbReference>
<dbReference type="InterPro" id="IPR023213">
    <property type="entry name" value="CAT-like_dom_sf"/>
</dbReference>
<reference evidence="3 4" key="1">
    <citation type="submission" date="2018-06" db="EMBL/GenBank/DDBJ databases">
        <title>A transcriptomic atlas of mushroom development highlights an independent origin of complex multicellularity.</title>
        <authorList>
            <consortium name="DOE Joint Genome Institute"/>
            <person name="Krizsan K."/>
            <person name="Almasi E."/>
            <person name="Merenyi Z."/>
            <person name="Sahu N."/>
            <person name="Viragh M."/>
            <person name="Koszo T."/>
            <person name="Mondo S."/>
            <person name="Kiss B."/>
            <person name="Balint B."/>
            <person name="Kues U."/>
            <person name="Barry K."/>
            <person name="Hegedus J.C."/>
            <person name="Henrissat B."/>
            <person name="Johnson J."/>
            <person name="Lipzen A."/>
            <person name="Ohm R."/>
            <person name="Nagy I."/>
            <person name="Pangilinan J."/>
            <person name="Yan J."/>
            <person name="Xiong Y."/>
            <person name="Grigoriev I.V."/>
            <person name="Hibbett D.S."/>
            <person name="Nagy L.G."/>
        </authorList>
    </citation>
    <scope>NUCLEOTIDE SEQUENCE [LARGE SCALE GENOMIC DNA]</scope>
    <source>
        <strain evidence="3 4">SZMC22713</strain>
    </source>
</reference>
<protein>
    <recommendedName>
        <fullName evidence="5">CoA-dependent acyltransferase</fullName>
    </recommendedName>
</protein>
<gene>
    <name evidence="3" type="ORF">BD410DRAFT_831293</name>
</gene>
<dbReference type="InterPro" id="IPR009992">
    <property type="entry name" value="Tri3/Sat12/Sat16/Mac1"/>
</dbReference>
<dbReference type="Gene3D" id="3.30.559.30">
    <property type="entry name" value="Nonribosomal peptide synthetase, condensation domain"/>
    <property type="match status" value="1"/>
</dbReference>
<evidence type="ECO:0000256" key="2">
    <source>
        <dbReference type="ARBA" id="ARBA00022679"/>
    </source>
</evidence>
<name>A0A4Y7PQT9_9AGAM</name>
<dbReference type="GO" id="GO:0043386">
    <property type="term" value="P:mycotoxin biosynthetic process"/>
    <property type="evidence" value="ECO:0007669"/>
    <property type="project" value="InterPro"/>
</dbReference>
<dbReference type="PANTHER" id="PTHR42034:SF1">
    <property type="entry name" value="CONDENSATION DOMAIN-CONTAINING PROTEIN"/>
    <property type="match status" value="1"/>
</dbReference>
<evidence type="ECO:0008006" key="5">
    <source>
        <dbReference type="Google" id="ProtNLM"/>
    </source>
</evidence>
<keyword evidence="2" id="KW-0808">Transferase</keyword>
<dbReference type="OrthoDB" id="2548233at2759"/>
<keyword evidence="4" id="KW-1185">Reference proteome</keyword>
<organism evidence="3 4">
    <name type="scientific">Rickenella mellea</name>
    <dbReference type="NCBI Taxonomy" id="50990"/>
    <lineage>
        <taxon>Eukaryota</taxon>
        <taxon>Fungi</taxon>
        <taxon>Dikarya</taxon>
        <taxon>Basidiomycota</taxon>
        <taxon>Agaricomycotina</taxon>
        <taxon>Agaricomycetes</taxon>
        <taxon>Hymenochaetales</taxon>
        <taxon>Rickenellaceae</taxon>
        <taxon>Rickenella</taxon>
    </lineage>
</organism>
<dbReference type="Proteomes" id="UP000294933">
    <property type="component" value="Unassembled WGS sequence"/>
</dbReference>
<dbReference type="SUPFAM" id="SSF52777">
    <property type="entry name" value="CoA-dependent acyltransferases"/>
    <property type="match status" value="1"/>
</dbReference>
<evidence type="ECO:0000313" key="3">
    <source>
        <dbReference type="EMBL" id="TDL17807.1"/>
    </source>
</evidence>
<dbReference type="PANTHER" id="PTHR42034">
    <property type="entry name" value="CHROMOSOME 7, WHOLE GENOME SHOTGUN SEQUENCE-RELATED"/>
    <property type="match status" value="1"/>
</dbReference>
<dbReference type="AlphaFoldDB" id="A0A4Y7PQT9"/>
<evidence type="ECO:0000256" key="1">
    <source>
        <dbReference type="ARBA" id="ARBA00006439"/>
    </source>
</evidence>
<dbReference type="Gene3D" id="3.30.559.10">
    <property type="entry name" value="Chloramphenicol acetyltransferase-like domain"/>
    <property type="match status" value="1"/>
</dbReference>
<dbReference type="STRING" id="50990.A0A4Y7PQT9"/>
<evidence type="ECO:0000313" key="4">
    <source>
        <dbReference type="Proteomes" id="UP000294933"/>
    </source>
</evidence>